<protein>
    <recommendedName>
        <fullName evidence="3">Lipoprotein</fullName>
    </recommendedName>
</protein>
<dbReference type="RefSeq" id="WP_169345446.1">
    <property type="nucleotide sequence ID" value="NZ_JABBJJ010000057.1"/>
</dbReference>
<dbReference type="PROSITE" id="PS51257">
    <property type="entry name" value="PROKAR_LIPOPROTEIN"/>
    <property type="match status" value="1"/>
</dbReference>
<name>A0A848LCE6_9BACT</name>
<gene>
    <name evidence="1" type="ORF">HG543_15040</name>
</gene>
<dbReference type="EMBL" id="JABBJJ010000057">
    <property type="protein sequence ID" value="NMO16156.1"/>
    <property type="molecule type" value="Genomic_DNA"/>
</dbReference>
<dbReference type="Proteomes" id="UP000518300">
    <property type="component" value="Unassembled WGS sequence"/>
</dbReference>
<proteinExistence type="predicted"/>
<reference evidence="1 2" key="1">
    <citation type="submission" date="2020-04" db="EMBL/GenBank/DDBJ databases">
        <title>Draft genome of Pyxidicoccus fallax type strain.</title>
        <authorList>
            <person name="Whitworth D.E."/>
        </authorList>
    </citation>
    <scope>NUCLEOTIDE SEQUENCE [LARGE SCALE GENOMIC DNA]</scope>
    <source>
        <strain evidence="1 2">DSM 14698</strain>
    </source>
</reference>
<evidence type="ECO:0000313" key="2">
    <source>
        <dbReference type="Proteomes" id="UP000518300"/>
    </source>
</evidence>
<evidence type="ECO:0008006" key="3">
    <source>
        <dbReference type="Google" id="ProtNLM"/>
    </source>
</evidence>
<organism evidence="1 2">
    <name type="scientific">Pyxidicoccus fallax</name>
    <dbReference type="NCBI Taxonomy" id="394095"/>
    <lineage>
        <taxon>Bacteria</taxon>
        <taxon>Pseudomonadati</taxon>
        <taxon>Myxococcota</taxon>
        <taxon>Myxococcia</taxon>
        <taxon>Myxococcales</taxon>
        <taxon>Cystobacterineae</taxon>
        <taxon>Myxococcaceae</taxon>
        <taxon>Pyxidicoccus</taxon>
    </lineage>
</organism>
<comment type="caution">
    <text evidence="1">The sequence shown here is derived from an EMBL/GenBank/DDBJ whole genome shotgun (WGS) entry which is preliminary data.</text>
</comment>
<evidence type="ECO:0000313" key="1">
    <source>
        <dbReference type="EMBL" id="NMO16156.1"/>
    </source>
</evidence>
<sequence length="104" mass="10735">MRTLLVSVTLLVGLAGCGHSRSLVNEDAASVKPAAPQEMPAPEAVAQVDMGGCIPGQDALCIQDQMGQHQREAIEQAFAQAGALVPDSLTEDTAPSTGMLALKH</sequence>
<accession>A0A848LCE6</accession>
<dbReference type="AlphaFoldDB" id="A0A848LCE6"/>
<keyword evidence="2" id="KW-1185">Reference proteome</keyword>